<feature type="region of interest" description="Disordered" evidence="1">
    <location>
        <begin position="100"/>
        <end position="119"/>
    </location>
</feature>
<keyword evidence="3" id="KW-1185">Reference proteome</keyword>
<gene>
    <name evidence="2" type="ORF">MGYG_03517</name>
</gene>
<accession>E4USE6</accession>
<dbReference type="GeneID" id="10028622"/>
<dbReference type="HOGENOM" id="CLU_1651724_0_0_1"/>
<dbReference type="EMBL" id="DS989824">
    <property type="protein sequence ID" value="EFR00513.1"/>
    <property type="molecule type" value="Genomic_DNA"/>
</dbReference>
<feature type="compositionally biased region" description="Basic and acidic residues" evidence="1">
    <location>
        <begin position="37"/>
        <end position="80"/>
    </location>
</feature>
<feature type="compositionally biased region" description="Acidic residues" evidence="1">
    <location>
        <begin position="106"/>
        <end position="119"/>
    </location>
</feature>
<dbReference type="RefSeq" id="XP_003173343.1">
    <property type="nucleotide sequence ID" value="XM_003173295.1"/>
</dbReference>
<protein>
    <submittedName>
        <fullName evidence="2">Uncharacterized protein</fullName>
    </submittedName>
</protein>
<evidence type="ECO:0000313" key="2">
    <source>
        <dbReference type="EMBL" id="EFR00513.1"/>
    </source>
</evidence>
<sequence length="160" mass="17741">MALHTLMIYQVTRSHLFEGLRYIDRDEAGCSKGTGGQRDRPGGCLDRETQLDDEQKPSTDERARRSGRRRERERESEGKTHVARLGHAAHATCALLDRTGQAEVIGDGDDGDEDEDEDDEGYAEMTSCICCQTEAADVVWSLVRVLAGEVESRVATGRGW</sequence>
<evidence type="ECO:0000256" key="1">
    <source>
        <dbReference type="SAM" id="MobiDB-lite"/>
    </source>
</evidence>
<name>E4USE6_ARTGP</name>
<evidence type="ECO:0000313" key="3">
    <source>
        <dbReference type="Proteomes" id="UP000002669"/>
    </source>
</evidence>
<dbReference type="AlphaFoldDB" id="E4USE6"/>
<feature type="region of interest" description="Disordered" evidence="1">
    <location>
        <begin position="28"/>
        <end position="82"/>
    </location>
</feature>
<dbReference type="Proteomes" id="UP000002669">
    <property type="component" value="Unassembled WGS sequence"/>
</dbReference>
<organism evidence="3">
    <name type="scientific">Arthroderma gypseum (strain ATCC MYA-4604 / CBS 118893)</name>
    <name type="common">Microsporum gypseum</name>
    <dbReference type="NCBI Taxonomy" id="535722"/>
    <lineage>
        <taxon>Eukaryota</taxon>
        <taxon>Fungi</taxon>
        <taxon>Dikarya</taxon>
        <taxon>Ascomycota</taxon>
        <taxon>Pezizomycotina</taxon>
        <taxon>Eurotiomycetes</taxon>
        <taxon>Eurotiomycetidae</taxon>
        <taxon>Onygenales</taxon>
        <taxon>Arthrodermataceae</taxon>
        <taxon>Nannizzia</taxon>
    </lineage>
</organism>
<reference evidence="3" key="1">
    <citation type="journal article" date="2012" name="MBio">
        <title>Comparative genome analysis of Trichophyton rubrum and related dermatophytes reveals candidate genes involved in infection.</title>
        <authorList>
            <person name="Martinez D.A."/>
            <person name="Oliver B.G."/>
            <person name="Graeser Y."/>
            <person name="Goldberg J.M."/>
            <person name="Li W."/>
            <person name="Martinez-Rossi N.M."/>
            <person name="Monod M."/>
            <person name="Shelest E."/>
            <person name="Barton R.C."/>
            <person name="Birch E."/>
            <person name="Brakhage A.A."/>
            <person name="Chen Z."/>
            <person name="Gurr S.J."/>
            <person name="Heiman D."/>
            <person name="Heitman J."/>
            <person name="Kosti I."/>
            <person name="Rossi A."/>
            <person name="Saif S."/>
            <person name="Samalova M."/>
            <person name="Saunders C.W."/>
            <person name="Shea T."/>
            <person name="Summerbell R.C."/>
            <person name="Xu J."/>
            <person name="Young S."/>
            <person name="Zeng Q."/>
            <person name="Birren B.W."/>
            <person name="Cuomo C.A."/>
            <person name="White T.C."/>
        </authorList>
    </citation>
    <scope>NUCLEOTIDE SEQUENCE [LARGE SCALE GENOMIC DNA]</scope>
    <source>
        <strain evidence="3">ATCC MYA-4604 / CBS 118893</strain>
    </source>
</reference>
<dbReference type="VEuPathDB" id="FungiDB:MGYG_03517"/>
<proteinExistence type="predicted"/>
<dbReference type="InParanoid" id="E4USE6"/>